<sequence>MRTARPSALSLFPGHPPGLTIIVLTGLWEVFALFGMRTILVFYLLELGYGAGRAIEIYSLSTAAAFAVTLLGAVLADRVLGVRRAVVIGALGMAAGHLLLIWPSVLFPALGLIVLANGLFKPSLVSQIGTIYHRDDPRRDRAFLLYKAGCNAGAIFAPIICGLIGQAYGWRSAIALCGGVMCLSALIYLFGNGLIRAVEQDRGDTTGDDAAMAAGGGQKARWTLLVLIFVSGVLFWAAHGQQGGAVAIWASQSVDRGIGWAGERFTVPAAWFQSVNPIIIVLFTPLLAWIWSRRDRRADGRHELRKMAFGALLLAGSFALLVVAAGMAGQGMAAMSWLIAALVLLAVGELYFDAIGQALLVRLAPSSLTTVFISLWFLVQALGLGIAGWLGGTWETVSPAAYFLVVTGMAAVAAIVAMAAAAAMRERTPS</sequence>
<evidence type="ECO:0000256" key="8">
    <source>
        <dbReference type="SAM" id="Phobius"/>
    </source>
</evidence>
<dbReference type="Proteomes" id="UP000706039">
    <property type="component" value="Unassembled WGS sequence"/>
</dbReference>
<feature type="transmembrane region" description="Helical" evidence="8">
    <location>
        <begin position="307"/>
        <end position="328"/>
    </location>
</feature>
<dbReference type="RefSeq" id="WP_222990104.1">
    <property type="nucleotide sequence ID" value="NZ_JAINVV010000004.1"/>
</dbReference>
<protein>
    <submittedName>
        <fullName evidence="9">Peptide MFS transporter</fullName>
    </submittedName>
</protein>
<feature type="transmembrane region" description="Helical" evidence="8">
    <location>
        <begin position="270"/>
        <end position="291"/>
    </location>
</feature>
<feature type="transmembrane region" description="Helical" evidence="8">
    <location>
        <begin position="402"/>
        <end position="424"/>
    </location>
</feature>
<reference evidence="9 10" key="1">
    <citation type="submission" date="2021-08" db="EMBL/GenBank/DDBJ databases">
        <authorList>
            <person name="Tuo L."/>
        </authorList>
    </citation>
    <scope>NUCLEOTIDE SEQUENCE [LARGE SCALE GENOMIC DNA]</scope>
    <source>
        <strain evidence="9 10">JCM 31229</strain>
    </source>
</reference>
<evidence type="ECO:0000256" key="1">
    <source>
        <dbReference type="ARBA" id="ARBA00004651"/>
    </source>
</evidence>
<keyword evidence="3" id="KW-1003">Cell membrane</keyword>
<dbReference type="Pfam" id="PF00854">
    <property type="entry name" value="PTR2"/>
    <property type="match status" value="2"/>
</dbReference>
<evidence type="ECO:0000313" key="9">
    <source>
        <dbReference type="EMBL" id="MBY8823077.1"/>
    </source>
</evidence>
<organism evidence="9 10">
    <name type="scientific">Sphingomonas colocasiae</name>
    <dbReference type="NCBI Taxonomy" id="1848973"/>
    <lineage>
        <taxon>Bacteria</taxon>
        <taxon>Pseudomonadati</taxon>
        <taxon>Pseudomonadota</taxon>
        <taxon>Alphaproteobacteria</taxon>
        <taxon>Sphingomonadales</taxon>
        <taxon>Sphingomonadaceae</taxon>
        <taxon>Sphingomonas</taxon>
    </lineage>
</organism>
<keyword evidence="10" id="KW-1185">Reference proteome</keyword>
<dbReference type="InterPro" id="IPR036259">
    <property type="entry name" value="MFS_trans_sf"/>
</dbReference>
<evidence type="ECO:0000256" key="3">
    <source>
        <dbReference type="ARBA" id="ARBA00022475"/>
    </source>
</evidence>
<feature type="transmembrane region" description="Helical" evidence="8">
    <location>
        <begin position="109"/>
        <end position="132"/>
    </location>
</feature>
<dbReference type="CDD" id="cd17346">
    <property type="entry name" value="MFS_DtpA_like"/>
    <property type="match status" value="1"/>
</dbReference>
<dbReference type="Gene3D" id="1.20.1250.20">
    <property type="entry name" value="MFS general substrate transporter like domains"/>
    <property type="match status" value="2"/>
</dbReference>
<keyword evidence="6 8" id="KW-1133">Transmembrane helix</keyword>
<keyword evidence="5" id="KW-0653">Protein transport</keyword>
<keyword evidence="5" id="KW-0571">Peptide transport</keyword>
<comment type="caution">
    <text evidence="9">The sequence shown here is derived from an EMBL/GenBank/DDBJ whole genome shotgun (WGS) entry which is preliminary data.</text>
</comment>
<gene>
    <name evidence="9" type="ORF">K7G82_12295</name>
</gene>
<dbReference type="EMBL" id="JAINVV010000004">
    <property type="protein sequence ID" value="MBY8823077.1"/>
    <property type="molecule type" value="Genomic_DNA"/>
</dbReference>
<feature type="transmembrane region" description="Helical" evidence="8">
    <location>
        <begin position="334"/>
        <end position="356"/>
    </location>
</feature>
<evidence type="ECO:0000256" key="5">
    <source>
        <dbReference type="ARBA" id="ARBA00022856"/>
    </source>
</evidence>
<comment type="subcellular location">
    <subcellularLocation>
        <location evidence="1">Cell membrane</location>
        <topology evidence="1">Multi-pass membrane protein</topology>
    </subcellularLocation>
</comment>
<evidence type="ECO:0000256" key="4">
    <source>
        <dbReference type="ARBA" id="ARBA00022692"/>
    </source>
</evidence>
<keyword evidence="7 8" id="KW-0472">Membrane</keyword>
<dbReference type="PANTHER" id="PTHR23517:SF15">
    <property type="entry name" value="PROTON-DEPENDENT OLIGOPEPTIDE FAMILY TRANSPORT PROTEIN"/>
    <property type="match status" value="1"/>
</dbReference>
<feature type="transmembrane region" description="Helical" evidence="8">
    <location>
        <begin position="144"/>
        <end position="167"/>
    </location>
</feature>
<evidence type="ECO:0000256" key="2">
    <source>
        <dbReference type="ARBA" id="ARBA00022448"/>
    </source>
</evidence>
<feature type="transmembrane region" description="Helical" evidence="8">
    <location>
        <begin position="368"/>
        <end position="390"/>
    </location>
</feature>
<feature type="transmembrane region" description="Helical" evidence="8">
    <location>
        <begin position="21"/>
        <end position="45"/>
    </location>
</feature>
<name>A0ABS7PP33_9SPHN</name>
<evidence type="ECO:0000256" key="7">
    <source>
        <dbReference type="ARBA" id="ARBA00023136"/>
    </source>
</evidence>
<proteinExistence type="predicted"/>
<feature type="transmembrane region" description="Helical" evidence="8">
    <location>
        <begin position="173"/>
        <end position="195"/>
    </location>
</feature>
<accession>A0ABS7PP33</accession>
<keyword evidence="2" id="KW-0813">Transport</keyword>
<dbReference type="InterPro" id="IPR050171">
    <property type="entry name" value="MFS_Transporters"/>
</dbReference>
<feature type="transmembrane region" description="Helical" evidence="8">
    <location>
        <begin position="222"/>
        <end position="239"/>
    </location>
</feature>
<dbReference type="InterPro" id="IPR005279">
    <property type="entry name" value="Dipep/tripep_permease"/>
</dbReference>
<dbReference type="SUPFAM" id="SSF103473">
    <property type="entry name" value="MFS general substrate transporter"/>
    <property type="match status" value="1"/>
</dbReference>
<dbReference type="InterPro" id="IPR000109">
    <property type="entry name" value="POT_fam"/>
</dbReference>
<evidence type="ECO:0000256" key="6">
    <source>
        <dbReference type="ARBA" id="ARBA00022989"/>
    </source>
</evidence>
<feature type="transmembrane region" description="Helical" evidence="8">
    <location>
        <begin position="57"/>
        <end position="76"/>
    </location>
</feature>
<dbReference type="PANTHER" id="PTHR23517">
    <property type="entry name" value="RESISTANCE PROTEIN MDTM, PUTATIVE-RELATED-RELATED"/>
    <property type="match status" value="1"/>
</dbReference>
<keyword evidence="4 8" id="KW-0812">Transmembrane</keyword>
<evidence type="ECO:0000313" key="10">
    <source>
        <dbReference type="Proteomes" id="UP000706039"/>
    </source>
</evidence>